<protein>
    <recommendedName>
        <fullName evidence="6">RDD domain-containing protein</fullName>
    </recommendedName>
</protein>
<dbReference type="AlphaFoldDB" id="A0A4V2NHX7"/>
<organism evidence="7 8">
    <name type="scientific">Mycoplasma marinum</name>
    <dbReference type="NCBI Taxonomy" id="1937190"/>
    <lineage>
        <taxon>Bacteria</taxon>
        <taxon>Bacillati</taxon>
        <taxon>Mycoplasmatota</taxon>
        <taxon>Mollicutes</taxon>
        <taxon>Mycoplasmataceae</taxon>
        <taxon>Mycoplasma</taxon>
    </lineage>
</organism>
<keyword evidence="3 5" id="KW-1133">Transmembrane helix</keyword>
<dbReference type="RefSeq" id="WP_131599579.1">
    <property type="nucleotide sequence ID" value="NZ_PSZO01000039.1"/>
</dbReference>
<evidence type="ECO:0000256" key="5">
    <source>
        <dbReference type="SAM" id="Phobius"/>
    </source>
</evidence>
<evidence type="ECO:0000313" key="8">
    <source>
        <dbReference type="Proteomes" id="UP000294192"/>
    </source>
</evidence>
<evidence type="ECO:0000256" key="2">
    <source>
        <dbReference type="ARBA" id="ARBA00022692"/>
    </source>
</evidence>
<name>A0A4V2NHX7_9MOLU</name>
<dbReference type="InterPro" id="IPR010432">
    <property type="entry name" value="RDD"/>
</dbReference>
<dbReference type="Proteomes" id="UP000294192">
    <property type="component" value="Unassembled WGS sequence"/>
</dbReference>
<feature type="transmembrane region" description="Helical" evidence="5">
    <location>
        <begin position="29"/>
        <end position="50"/>
    </location>
</feature>
<keyword evidence="2 5" id="KW-0812">Transmembrane</keyword>
<dbReference type="EMBL" id="PSZO01000039">
    <property type="protein sequence ID" value="TCG10508.1"/>
    <property type="molecule type" value="Genomic_DNA"/>
</dbReference>
<comment type="caution">
    <text evidence="7">The sequence shown here is derived from an EMBL/GenBank/DDBJ whole genome shotgun (WGS) entry which is preliminary data.</text>
</comment>
<gene>
    <name evidence="7" type="ORF">C4B24_04550</name>
</gene>
<dbReference type="Pfam" id="PF06271">
    <property type="entry name" value="RDD"/>
    <property type="match status" value="1"/>
</dbReference>
<proteinExistence type="predicted"/>
<dbReference type="GO" id="GO:0016020">
    <property type="term" value="C:membrane"/>
    <property type="evidence" value="ECO:0007669"/>
    <property type="project" value="UniProtKB-SubCell"/>
</dbReference>
<evidence type="ECO:0000256" key="3">
    <source>
        <dbReference type="ARBA" id="ARBA00022989"/>
    </source>
</evidence>
<evidence type="ECO:0000256" key="4">
    <source>
        <dbReference type="ARBA" id="ARBA00023136"/>
    </source>
</evidence>
<feature type="domain" description="RDD" evidence="6">
    <location>
        <begin position="36"/>
        <end position="143"/>
    </location>
</feature>
<accession>A0A4V2NHX7</accession>
<reference evidence="7 8" key="1">
    <citation type="submission" date="2018-02" db="EMBL/GenBank/DDBJ databases">
        <title>Mycoplasma marinum and Mycoplasma todarodis sp. nov., moderately halophilic and psychrotolerant mycoplasmas isolated from cephalopods.</title>
        <authorList>
            <person name="Viver T."/>
        </authorList>
    </citation>
    <scope>NUCLEOTIDE SEQUENCE [LARGE SCALE GENOMIC DNA]</scope>
    <source>
        <strain evidence="7 8">PE</strain>
    </source>
</reference>
<comment type="subcellular location">
    <subcellularLocation>
        <location evidence="1">Membrane</location>
        <topology evidence="1">Multi-pass membrane protein</topology>
    </subcellularLocation>
</comment>
<sequence length="180" mass="20131">MTNKTKHNIRHVYTKSGRLVEFPIYSKIYSFYILLRSLAFATDFLMVLILQTIVYKILGGGIGNFFLSSTIAFVYLLIYNSFTMIITDGQTLGMKIAKVKAVHASGFSTSKQIILIRAAIGAVYALPVVGWAMVIANIFSALFFKGFTMVDYCSRTVVVTIKTFKNLSIIEDEFYGKGVK</sequence>
<evidence type="ECO:0000259" key="6">
    <source>
        <dbReference type="Pfam" id="PF06271"/>
    </source>
</evidence>
<feature type="transmembrane region" description="Helical" evidence="5">
    <location>
        <begin position="57"/>
        <end position="78"/>
    </location>
</feature>
<keyword evidence="8" id="KW-1185">Reference proteome</keyword>
<feature type="transmembrane region" description="Helical" evidence="5">
    <location>
        <begin position="114"/>
        <end position="139"/>
    </location>
</feature>
<keyword evidence="4 5" id="KW-0472">Membrane</keyword>
<evidence type="ECO:0000256" key="1">
    <source>
        <dbReference type="ARBA" id="ARBA00004141"/>
    </source>
</evidence>
<evidence type="ECO:0000313" key="7">
    <source>
        <dbReference type="EMBL" id="TCG10508.1"/>
    </source>
</evidence>